<accession>A0A6A5UL76</accession>
<feature type="domain" description="Zn(2)-C6 fungal-type" evidence="4">
    <location>
        <begin position="12"/>
        <end position="40"/>
    </location>
</feature>
<dbReference type="SMART" id="SM00066">
    <property type="entry name" value="GAL4"/>
    <property type="match status" value="1"/>
</dbReference>
<dbReference type="OrthoDB" id="5380854at2759"/>
<evidence type="ECO:0000313" key="6">
    <source>
        <dbReference type="Proteomes" id="UP000800036"/>
    </source>
</evidence>
<dbReference type="Gene3D" id="4.10.240.10">
    <property type="entry name" value="Zn(2)-C6 fungal-type DNA-binding domain"/>
    <property type="match status" value="1"/>
</dbReference>
<dbReference type="Pfam" id="PF00172">
    <property type="entry name" value="Zn_clus"/>
    <property type="match status" value="1"/>
</dbReference>
<evidence type="ECO:0000256" key="1">
    <source>
        <dbReference type="ARBA" id="ARBA00004123"/>
    </source>
</evidence>
<dbReference type="InterPro" id="IPR036864">
    <property type="entry name" value="Zn2-C6_fun-type_DNA-bd_sf"/>
</dbReference>
<dbReference type="GO" id="GO:0005634">
    <property type="term" value="C:nucleus"/>
    <property type="evidence" value="ECO:0007669"/>
    <property type="project" value="UniProtKB-SubCell"/>
</dbReference>
<dbReference type="InterPro" id="IPR021858">
    <property type="entry name" value="Fun_TF"/>
</dbReference>
<gene>
    <name evidence="5" type="ORF">BU23DRAFT_487895</name>
</gene>
<evidence type="ECO:0000256" key="3">
    <source>
        <dbReference type="SAM" id="MobiDB-lite"/>
    </source>
</evidence>
<dbReference type="InterPro" id="IPR001138">
    <property type="entry name" value="Zn2Cys6_DnaBD"/>
</dbReference>
<keyword evidence="6" id="KW-1185">Reference proteome</keyword>
<evidence type="ECO:0000259" key="4">
    <source>
        <dbReference type="PROSITE" id="PS50048"/>
    </source>
</evidence>
<dbReference type="PROSITE" id="PS00463">
    <property type="entry name" value="ZN2_CY6_FUNGAL_1"/>
    <property type="match status" value="1"/>
</dbReference>
<keyword evidence="2" id="KW-0539">Nucleus</keyword>
<evidence type="ECO:0000256" key="2">
    <source>
        <dbReference type="ARBA" id="ARBA00023242"/>
    </source>
</evidence>
<dbReference type="CDD" id="cd00067">
    <property type="entry name" value="GAL4"/>
    <property type="match status" value="1"/>
</dbReference>
<sequence length="550" mass="61729">MLPSDLTLPTKACHNCRKRRWKCDRSLPVCHKCMSSGAECLGYGKLFVWNQGVASRGKMMGKTFESKLKTKQGGETTRKAVKSKENQLSQQSEGPRNGELPENTVEVEEIPRQQTNDMALSTTLIDPLYQDLSPNSRYYLYHFVTQICMDLVIYDGGPGHNPFRDLVPATTAFPTLLHIILAGSAHHVFNISRDPITPSTYQPEKRPCLVQYYQAVSRFGGPMKTSYADALLAKQQALSFMAKSVASVTPANIDVILAAILMFINYDLIESGRDKWRVHIEGARELIARLDTPPYLQEPMSKLRLAVLADFLVFFVIGATFTFATSRVLIPESIDLDPILKYAETNNYLSLPGPLLRIMVESFKLDDTREDASEDIPVHVQDEIGELLKAALDFDPADWVATFEPAGPIDNLDHRLHIASAHRAAVCIYLARALPYTNPLIDPNSGSALLNLTDLADEILHQVSYLKPGDTLYKSISWPLFLAGAECEGVARRVWIMDKLDEFYELLYWGYVHTAKKILEIIWSCKDKYGANTSCWISDIKELGYEILIA</sequence>
<dbReference type="GO" id="GO:0045944">
    <property type="term" value="P:positive regulation of transcription by RNA polymerase II"/>
    <property type="evidence" value="ECO:0007669"/>
    <property type="project" value="TreeGrafter"/>
</dbReference>
<dbReference type="GO" id="GO:0000981">
    <property type="term" value="F:DNA-binding transcription factor activity, RNA polymerase II-specific"/>
    <property type="evidence" value="ECO:0007669"/>
    <property type="project" value="InterPro"/>
</dbReference>
<dbReference type="AlphaFoldDB" id="A0A6A5UL76"/>
<dbReference type="EMBL" id="ML976753">
    <property type="protein sequence ID" value="KAF1965983.1"/>
    <property type="molecule type" value="Genomic_DNA"/>
</dbReference>
<feature type="region of interest" description="Disordered" evidence="3">
    <location>
        <begin position="67"/>
        <end position="103"/>
    </location>
</feature>
<comment type="subcellular location">
    <subcellularLocation>
        <location evidence="1">Nucleus</location>
    </subcellularLocation>
</comment>
<feature type="compositionally biased region" description="Basic and acidic residues" evidence="3">
    <location>
        <begin position="76"/>
        <end position="85"/>
    </location>
</feature>
<name>A0A6A5UL76_9PLEO</name>
<dbReference type="SUPFAM" id="SSF57701">
    <property type="entry name" value="Zn2/Cys6 DNA-binding domain"/>
    <property type="match status" value="1"/>
</dbReference>
<evidence type="ECO:0000313" key="5">
    <source>
        <dbReference type="EMBL" id="KAF1965983.1"/>
    </source>
</evidence>
<organism evidence="5 6">
    <name type="scientific">Bimuria novae-zelandiae CBS 107.79</name>
    <dbReference type="NCBI Taxonomy" id="1447943"/>
    <lineage>
        <taxon>Eukaryota</taxon>
        <taxon>Fungi</taxon>
        <taxon>Dikarya</taxon>
        <taxon>Ascomycota</taxon>
        <taxon>Pezizomycotina</taxon>
        <taxon>Dothideomycetes</taxon>
        <taxon>Pleosporomycetidae</taxon>
        <taxon>Pleosporales</taxon>
        <taxon>Massarineae</taxon>
        <taxon>Didymosphaeriaceae</taxon>
        <taxon>Bimuria</taxon>
    </lineage>
</organism>
<dbReference type="PANTHER" id="PTHR37534">
    <property type="entry name" value="TRANSCRIPTIONAL ACTIVATOR PROTEIN UGA3"/>
    <property type="match status" value="1"/>
</dbReference>
<dbReference type="GO" id="GO:0008270">
    <property type="term" value="F:zinc ion binding"/>
    <property type="evidence" value="ECO:0007669"/>
    <property type="project" value="InterPro"/>
</dbReference>
<protein>
    <recommendedName>
        <fullName evidence="4">Zn(2)-C6 fungal-type domain-containing protein</fullName>
    </recommendedName>
</protein>
<dbReference type="PROSITE" id="PS50048">
    <property type="entry name" value="ZN2_CY6_FUNGAL_2"/>
    <property type="match status" value="1"/>
</dbReference>
<reference evidence="5" key="1">
    <citation type="journal article" date="2020" name="Stud. Mycol.">
        <title>101 Dothideomycetes genomes: a test case for predicting lifestyles and emergence of pathogens.</title>
        <authorList>
            <person name="Haridas S."/>
            <person name="Albert R."/>
            <person name="Binder M."/>
            <person name="Bloem J."/>
            <person name="Labutti K."/>
            <person name="Salamov A."/>
            <person name="Andreopoulos B."/>
            <person name="Baker S."/>
            <person name="Barry K."/>
            <person name="Bills G."/>
            <person name="Bluhm B."/>
            <person name="Cannon C."/>
            <person name="Castanera R."/>
            <person name="Culley D."/>
            <person name="Daum C."/>
            <person name="Ezra D."/>
            <person name="Gonzalez J."/>
            <person name="Henrissat B."/>
            <person name="Kuo A."/>
            <person name="Liang C."/>
            <person name="Lipzen A."/>
            <person name="Lutzoni F."/>
            <person name="Magnuson J."/>
            <person name="Mondo S."/>
            <person name="Nolan M."/>
            <person name="Ohm R."/>
            <person name="Pangilinan J."/>
            <person name="Park H.-J."/>
            <person name="Ramirez L."/>
            <person name="Alfaro M."/>
            <person name="Sun H."/>
            <person name="Tritt A."/>
            <person name="Yoshinaga Y."/>
            <person name="Zwiers L.-H."/>
            <person name="Turgeon B."/>
            <person name="Goodwin S."/>
            <person name="Spatafora J."/>
            <person name="Crous P."/>
            <person name="Grigoriev I."/>
        </authorList>
    </citation>
    <scope>NUCLEOTIDE SEQUENCE</scope>
    <source>
        <strain evidence="5">CBS 107.79</strain>
    </source>
</reference>
<dbReference type="Proteomes" id="UP000800036">
    <property type="component" value="Unassembled WGS sequence"/>
</dbReference>
<dbReference type="Pfam" id="PF11951">
    <property type="entry name" value="Fungal_trans_2"/>
    <property type="match status" value="1"/>
</dbReference>
<proteinExistence type="predicted"/>
<dbReference type="PANTHER" id="PTHR37534:SF51">
    <property type="entry name" value="ACRIFLAVINE SENSITIVITY CONTROL PROTEIN ACR-2"/>
    <property type="match status" value="1"/>
</dbReference>
<dbReference type="GO" id="GO:0000976">
    <property type="term" value="F:transcription cis-regulatory region binding"/>
    <property type="evidence" value="ECO:0007669"/>
    <property type="project" value="TreeGrafter"/>
</dbReference>